<reference evidence="1 2" key="1">
    <citation type="submission" date="2014-02" db="EMBL/GenBank/DDBJ databases">
        <title>The small core and large imbalanced accessory genome model reveals a collaborative survival strategy of Sorangium cellulosum strains in nature.</title>
        <authorList>
            <person name="Han K."/>
            <person name="Peng R."/>
            <person name="Blom J."/>
            <person name="Li Y.-Z."/>
        </authorList>
    </citation>
    <scope>NUCLEOTIDE SEQUENCE [LARGE SCALE GENOMIC DNA]</scope>
    <source>
        <strain evidence="1 2">So0011-07</strain>
    </source>
</reference>
<dbReference type="EMBL" id="JEMB01002143">
    <property type="protein sequence ID" value="KYF83196.1"/>
    <property type="molecule type" value="Genomic_DNA"/>
</dbReference>
<dbReference type="Proteomes" id="UP000075635">
    <property type="component" value="Unassembled WGS sequence"/>
</dbReference>
<comment type="caution">
    <text evidence="1">The sequence shown here is derived from an EMBL/GenBank/DDBJ whole genome shotgun (WGS) entry which is preliminary data.</text>
</comment>
<dbReference type="SUPFAM" id="SSF50998">
    <property type="entry name" value="Quinoprotein alcohol dehydrogenase-like"/>
    <property type="match status" value="1"/>
</dbReference>
<dbReference type="PANTHER" id="PTHR35580:SF1">
    <property type="entry name" value="PHYTASE-LIKE DOMAIN-CONTAINING PROTEIN"/>
    <property type="match status" value="1"/>
</dbReference>
<dbReference type="InterPro" id="IPR011047">
    <property type="entry name" value="Quinoprotein_ADH-like_sf"/>
</dbReference>
<name>A0A150RSV8_SORCE</name>
<accession>A0A150RSV8</accession>
<sequence>MALDGVGGVLLSGRFDGSLDVGGGVFDAAGRDGFLLKMDSGERYQWSLWLSGDGDQSVHDVAIDGDGDVFVQGDFEKTLKFQGGELSSAGETGSTFVAKLSRVGQLVWSRQIEGFSDRSLTDMDLTSSGEPVLVGSFSGTIELGVGTLTTNGGSDVFLAKLVP</sequence>
<dbReference type="AlphaFoldDB" id="A0A150RSV8"/>
<dbReference type="PANTHER" id="PTHR35580">
    <property type="entry name" value="CELL SURFACE GLYCOPROTEIN (S-LAYER PROTEIN)-LIKE PROTEIN"/>
    <property type="match status" value="1"/>
</dbReference>
<evidence type="ECO:0000313" key="1">
    <source>
        <dbReference type="EMBL" id="KYF83196.1"/>
    </source>
</evidence>
<proteinExistence type="predicted"/>
<gene>
    <name evidence="1" type="ORF">BE17_50950</name>
</gene>
<dbReference type="InterPro" id="IPR052918">
    <property type="entry name" value="Motility_Chemotaxis_Reg"/>
</dbReference>
<protein>
    <submittedName>
        <fullName evidence="1">Uncharacterized protein</fullName>
    </submittedName>
</protein>
<organism evidence="1 2">
    <name type="scientific">Sorangium cellulosum</name>
    <name type="common">Polyangium cellulosum</name>
    <dbReference type="NCBI Taxonomy" id="56"/>
    <lineage>
        <taxon>Bacteria</taxon>
        <taxon>Pseudomonadati</taxon>
        <taxon>Myxococcota</taxon>
        <taxon>Polyangia</taxon>
        <taxon>Polyangiales</taxon>
        <taxon>Polyangiaceae</taxon>
        <taxon>Sorangium</taxon>
    </lineage>
</organism>
<evidence type="ECO:0000313" key="2">
    <source>
        <dbReference type="Proteomes" id="UP000075635"/>
    </source>
</evidence>